<proteinExistence type="predicted"/>
<feature type="transmembrane region" description="Helical" evidence="2">
    <location>
        <begin position="399"/>
        <end position="421"/>
    </location>
</feature>
<dbReference type="EMBL" id="CP002403">
    <property type="protein sequence ID" value="ADU20758.1"/>
    <property type="molecule type" value="Genomic_DNA"/>
</dbReference>
<dbReference type="KEGG" id="ral:Rumal_0201"/>
<dbReference type="Proteomes" id="UP000006919">
    <property type="component" value="Chromosome"/>
</dbReference>
<feature type="compositionally biased region" description="Basic and acidic residues" evidence="1">
    <location>
        <begin position="231"/>
        <end position="249"/>
    </location>
</feature>
<evidence type="ECO:0008006" key="5">
    <source>
        <dbReference type="Google" id="ProtNLM"/>
    </source>
</evidence>
<dbReference type="InterPro" id="IPR025945">
    <property type="entry name" value="DHHW"/>
</dbReference>
<feature type="region of interest" description="Disordered" evidence="1">
    <location>
        <begin position="179"/>
        <end position="277"/>
    </location>
</feature>
<feature type="region of interest" description="Disordered" evidence="1">
    <location>
        <begin position="849"/>
        <end position="900"/>
    </location>
</feature>
<dbReference type="AlphaFoldDB" id="E6UCG6"/>
<feature type="compositionally biased region" description="Basic and acidic residues" evidence="1">
    <location>
        <begin position="105"/>
        <end position="117"/>
    </location>
</feature>
<feature type="region of interest" description="Disordered" evidence="1">
    <location>
        <begin position="30"/>
        <end position="66"/>
    </location>
</feature>
<sequence>MMDNKNNKHSPAFDLEALTKAYERSLNDVTLGGKDIPTPDNVRAHRNTQPVGELKSFVPDEGVSEHDKIVDKIRADRRKRSHSVWTDNPLLKPKKSVWIDDEAEERPAEPVKYRQPERQQPVQKQLPPDFIAPLPVMTKPSEPKPIPDFDEVVDAAMDRPVSKSVVPLLNERPRKQELQMKLGSQGDARVREVPRRVNKQKVTVDMSGYPTEDESPNKRTVSLKMPLSKMNLDDLREPLHDKKAEKTETAKAQAVSEPADKADEHEKTAEFSPVRETAEMHDAVKAVEDKPSADVSAVVNQVSTEANAASEEAAAVKAEEVKTPEMKHSVDDAYDFADMIKKIRTEKKGKVDEEYSRGGVSEHTQITDKAQRHGVDPKYIMPKKNLSKRKKSKTHELEFHFINCIMCICIIFVIFFSLLFMERESGFINSENRNLAEFPSFSIKDYFSGKYTKAIDDYFTDTIPGREELKKFGAAYERLKGIDLGGAKVSGTHKTAEKETLDEKKRAAVTTVTANTDPKAVTTTKAKGKDGKKTTTSKKEKVVKLPEILDDGVLEGDVIVFGKGKDVRAVAGYYGMFETGALYAKTINKYKEAMPEVNVYNMTIPTSAAYYMPKNFKDIVADQKDNIDNIASELSGIINVDVFDAIGAHANEYIYSRTDHHWQPLGAYYAGRVFAEKAGVKYADIKTYEKFKIDGFLGTMYAYSNYDSKLEANPDTFIYYKPDNNYTTKYYNTDFTNGEEGSLFFDFAEGVNCYSAILGKDEEITEITTDADNGRTLVIFKDSFGNALVPFLTHSFEKIYVCDFRYFDENAIEFCRAVGCTDLLFSISITSCSTETHITAINNNRVQDSAVPLEIQSDEPEESQPEEKPDENESKPEDGNADSAAENNENTDNADDGYED</sequence>
<dbReference type="STRING" id="697329.Rumal_0201"/>
<feature type="compositionally biased region" description="Basic and acidic residues" evidence="1">
    <location>
        <begin position="865"/>
        <end position="878"/>
    </location>
</feature>
<reference evidence="3 4" key="1">
    <citation type="journal article" date="2011" name="J. Bacteriol.">
        <title>Complete genome of the cellulolytic ruminal bacterium Ruminococcus albus 7.</title>
        <authorList>
            <person name="Suen G."/>
            <person name="Stevenson D.M."/>
            <person name="Bruce D.C."/>
            <person name="Chertkov O."/>
            <person name="Copeland A."/>
            <person name="Cheng J.F."/>
            <person name="Detter C."/>
            <person name="Detter J.C."/>
            <person name="Goodwin L.A."/>
            <person name="Han C.S."/>
            <person name="Hauser L.J."/>
            <person name="Ivanova N.N."/>
            <person name="Kyrpides N.C."/>
            <person name="Land M.L."/>
            <person name="Lapidus A."/>
            <person name="Lucas S."/>
            <person name="Ovchinnikova G."/>
            <person name="Pitluck S."/>
            <person name="Tapia R."/>
            <person name="Woyke T."/>
            <person name="Boyum J."/>
            <person name="Mead D."/>
            <person name="Weimer P.J."/>
        </authorList>
    </citation>
    <scope>NUCLEOTIDE SEQUENCE [LARGE SCALE GENOMIC DNA]</scope>
    <source>
        <strain evidence="4">ATCC 27210 / DSM 20455 / JCM 14654 / NCDO 2250 / 7</strain>
    </source>
</reference>
<feature type="compositionally biased region" description="Low complexity" evidence="1">
    <location>
        <begin position="881"/>
        <end position="891"/>
    </location>
</feature>
<accession>E6UCG6</accession>
<keyword evidence="2" id="KW-1133">Transmembrane helix</keyword>
<keyword evidence="2" id="KW-0812">Transmembrane</keyword>
<organism evidence="3 4">
    <name type="scientific">Ruminococcus albus (strain ATCC 27210 / DSM 20455 / JCM 14654 / NCDO 2250 / 7)</name>
    <dbReference type="NCBI Taxonomy" id="697329"/>
    <lineage>
        <taxon>Bacteria</taxon>
        <taxon>Bacillati</taxon>
        <taxon>Bacillota</taxon>
        <taxon>Clostridia</taxon>
        <taxon>Eubacteriales</taxon>
        <taxon>Oscillospiraceae</taxon>
        <taxon>Ruminococcus</taxon>
    </lineage>
</organism>
<gene>
    <name evidence="3" type="ordered locus">Rumal_0201</name>
</gene>
<name>E6UCG6_RUMA7</name>
<dbReference type="eggNOG" id="ENOG502Z8CW">
    <property type="taxonomic scope" value="Bacteria"/>
</dbReference>
<evidence type="ECO:0000313" key="4">
    <source>
        <dbReference type="Proteomes" id="UP000006919"/>
    </source>
</evidence>
<feature type="region of interest" description="Disordered" evidence="1">
    <location>
        <begin position="100"/>
        <end position="149"/>
    </location>
</feature>
<dbReference type="HOGENOM" id="CLU_321811_0_0_9"/>
<feature type="compositionally biased region" description="Basic and acidic residues" evidence="1">
    <location>
        <begin position="258"/>
        <end position="269"/>
    </location>
</feature>
<keyword evidence="2" id="KW-0472">Membrane</keyword>
<dbReference type="RefSeq" id="WP_013496950.1">
    <property type="nucleotide sequence ID" value="NC_014833.1"/>
</dbReference>
<evidence type="ECO:0000256" key="2">
    <source>
        <dbReference type="SAM" id="Phobius"/>
    </source>
</evidence>
<dbReference type="OrthoDB" id="175771at2"/>
<protein>
    <recommendedName>
        <fullName evidence="5">DHHW protein</fullName>
    </recommendedName>
</protein>
<dbReference type="Pfam" id="PF14286">
    <property type="entry name" value="DHHW"/>
    <property type="match status" value="1"/>
</dbReference>
<evidence type="ECO:0000256" key="1">
    <source>
        <dbReference type="SAM" id="MobiDB-lite"/>
    </source>
</evidence>
<evidence type="ECO:0000313" key="3">
    <source>
        <dbReference type="EMBL" id="ADU20758.1"/>
    </source>
</evidence>